<sequence length="86" mass="9156">MYLTGSNSVPISKIETTGVATIPTSSALTTVNHGLGQAPSHVSLQPMADTSVYRIWVTDVNATSFKINFTPPNAGTAINFMWKATE</sequence>
<reference evidence="1" key="1">
    <citation type="submission" date="2018-05" db="EMBL/GenBank/DDBJ databases">
        <authorList>
            <person name="Lanie J.A."/>
            <person name="Ng W.-L."/>
            <person name="Kazmierczak K.M."/>
            <person name="Andrzejewski T.M."/>
            <person name="Davidsen T.M."/>
            <person name="Wayne K.J."/>
            <person name="Tettelin H."/>
            <person name="Glass J.I."/>
            <person name="Rusch D."/>
            <person name="Podicherti R."/>
            <person name="Tsui H.-C.T."/>
            <person name="Winkler M.E."/>
        </authorList>
    </citation>
    <scope>NUCLEOTIDE SEQUENCE</scope>
</reference>
<name>A0A381W3K3_9ZZZZ</name>
<accession>A0A381W3K3</accession>
<organism evidence="1">
    <name type="scientific">marine metagenome</name>
    <dbReference type="NCBI Taxonomy" id="408172"/>
    <lineage>
        <taxon>unclassified sequences</taxon>
        <taxon>metagenomes</taxon>
        <taxon>ecological metagenomes</taxon>
    </lineage>
</organism>
<proteinExistence type="predicted"/>
<dbReference type="EMBL" id="UINC01010608">
    <property type="protein sequence ID" value="SVA47125.1"/>
    <property type="molecule type" value="Genomic_DNA"/>
</dbReference>
<protein>
    <submittedName>
        <fullName evidence="1">Uncharacterized protein</fullName>
    </submittedName>
</protein>
<gene>
    <name evidence="1" type="ORF">METZ01_LOCUS99979</name>
</gene>
<evidence type="ECO:0000313" key="1">
    <source>
        <dbReference type="EMBL" id="SVA47125.1"/>
    </source>
</evidence>
<dbReference type="AlphaFoldDB" id="A0A381W3K3"/>